<dbReference type="Gene3D" id="1.20.58.240">
    <property type="entry name" value="STAT, domain 1"/>
    <property type="match status" value="1"/>
</dbReference>
<dbReference type="EMBL" id="JAPXFL010000009">
    <property type="protein sequence ID" value="KAK9501520.1"/>
    <property type="molecule type" value="Genomic_DNA"/>
</dbReference>
<keyword evidence="1" id="KW-0378">Hydrolase</keyword>
<dbReference type="SUPFAM" id="SSF55729">
    <property type="entry name" value="Acyl-CoA N-acyltransferases (Nat)"/>
    <property type="match status" value="1"/>
</dbReference>
<feature type="domain" description="GH84" evidence="9">
    <location>
        <begin position="18"/>
        <end position="293"/>
    </location>
</feature>
<evidence type="ECO:0000256" key="7">
    <source>
        <dbReference type="ARBA" id="ARBA00076634"/>
    </source>
</evidence>
<dbReference type="GO" id="GO:0102571">
    <property type="term" value="F:[protein]-3-O-(N-acetyl-D-glucosaminyl)-L-serine/L-threonine O-N-acetyl-alpha-D-glucosaminase activity"/>
    <property type="evidence" value="ECO:0007669"/>
    <property type="project" value="UniProtKB-EC"/>
</dbReference>
<protein>
    <recommendedName>
        <fullName evidence="6">protein O-GlcNAcase</fullName>
        <ecNumber evidence="6">3.2.1.169</ecNumber>
    </recommendedName>
    <alternativeName>
        <fullName evidence="3">Beta-N-acetylhexosaminidase</fullName>
    </alternativeName>
    <alternativeName>
        <fullName evidence="7">Beta-hexosaminidase</fullName>
    </alternativeName>
</protein>
<dbReference type="EMBL" id="JAPXFL010000009">
    <property type="protein sequence ID" value="KAK9501521.1"/>
    <property type="molecule type" value="Genomic_DNA"/>
</dbReference>
<dbReference type="GO" id="GO:0016231">
    <property type="term" value="F:beta-N-acetylglucosaminidase activity"/>
    <property type="evidence" value="ECO:0007669"/>
    <property type="project" value="TreeGrafter"/>
</dbReference>
<dbReference type="InterPro" id="IPR017853">
    <property type="entry name" value="GH"/>
</dbReference>
<comment type="catalytic activity">
    <reaction evidence="5">
        <text>3-O-(N-acetyl-beta-D-glucosaminyl)-L-threonyl-[protein] + H2O = L-threonyl-[protein] + N-acetyl-D-glucosamine</text>
        <dbReference type="Rhea" id="RHEA:48892"/>
        <dbReference type="Rhea" id="RHEA-COMP:11060"/>
        <dbReference type="Rhea" id="RHEA-COMP:12252"/>
        <dbReference type="ChEBI" id="CHEBI:15377"/>
        <dbReference type="ChEBI" id="CHEBI:30013"/>
        <dbReference type="ChEBI" id="CHEBI:90840"/>
        <dbReference type="ChEBI" id="CHEBI:506227"/>
        <dbReference type="EC" id="3.2.1.169"/>
    </reaction>
</comment>
<dbReference type="Pfam" id="PF07555">
    <property type="entry name" value="NAGidase"/>
    <property type="match status" value="1"/>
</dbReference>
<evidence type="ECO:0000256" key="3">
    <source>
        <dbReference type="ARBA" id="ARBA00030512"/>
    </source>
</evidence>
<evidence type="ECO:0000256" key="2">
    <source>
        <dbReference type="ARBA" id="ARBA00023295"/>
    </source>
</evidence>
<dbReference type="Proteomes" id="UP001461498">
    <property type="component" value="Unassembled WGS sequence"/>
</dbReference>
<proteinExistence type="predicted"/>
<gene>
    <name evidence="10" type="ORF">O3M35_012229</name>
</gene>
<dbReference type="Gene3D" id="3.20.20.80">
    <property type="entry name" value="Glycosidases"/>
    <property type="match status" value="1"/>
</dbReference>
<reference evidence="10 11" key="1">
    <citation type="submission" date="2022-12" db="EMBL/GenBank/DDBJ databases">
        <title>Chromosome-level genome assembly of true bugs.</title>
        <authorList>
            <person name="Ma L."/>
            <person name="Li H."/>
        </authorList>
    </citation>
    <scope>NUCLEOTIDE SEQUENCE [LARGE SCALE GENOMIC DNA]</scope>
    <source>
        <strain evidence="10">Lab_2022b</strain>
    </source>
</reference>
<dbReference type="Gene3D" id="3.40.630.30">
    <property type="match status" value="1"/>
</dbReference>
<evidence type="ECO:0000313" key="11">
    <source>
        <dbReference type="Proteomes" id="UP001461498"/>
    </source>
</evidence>
<dbReference type="PANTHER" id="PTHR13170">
    <property type="entry name" value="O-GLCNACASE"/>
    <property type="match status" value="1"/>
</dbReference>
<evidence type="ECO:0000256" key="4">
    <source>
        <dbReference type="ARBA" id="ARBA00050933"/>
    </source>
</evidence>
<dbReference type="AlphaFoldDB" id="A0AAW1CVL6"/>
<organism evidence="10 11">
    <name type="scientific">Rhynocoris fuscipes</name>
    <dbReference type="NCBI Taxonomy" id="488301"/>
    <lineage>
        <taxon>Eukaryota</taxon>
        <taxon>Metazoa</taxon>
        <taxon>Ecdysozoa</taxon>
        <taxon>Arthropoda</taxon>
        <taxon>Hexapoda</taxon>
        <taxon>Insecta</taxon>
        <taxon>Pterygota</taxon>
        <taxon>Neoptera</taxon>
        <taxon>Paraneoptera</taxon>
        <taxon>Hemiptera</taxon>
        <taxon>Heteroptera</taxon>
        <taxon>Panheteroptera</taxon>
        <taxon>Cimicomorpha</taxon>
        <taxon>Reduviidae</taxon>
        <taxon>Harpactorinae</taxon>
        <taxon>Harpactorini</taxon>
        <taxon>Rhynocoris</taxon>
    </lineage>
</organism>
<comment type="caution">
    <text evidence="10">The sequence shown here is derived from an EMBL/GenBank/DDBJ whole genome shotgun (WGS) entry which is preliminary data.</text>
</comment>
<dbReference type="SUPFAM" id="SSF51445">
    <property type="entry name" value="(Trans)glycosidases"/>
    <property type="match status" value="1"/>
</dbReference>
<feature type="region of interest" description="Disordered" evidence="8">
    <location>
        <begin position="443"/>
        <end position="486"/>
    </location>
</feature>
<evidence type="ECO:0000256" key="8">
    <source>
        <dbReference type="SAM" id="MobiDB-lite"/>
    </source>
</evidence>
<dbReference type="EC" id="3.2.1.169" evidence="6"/>
<dbReference type="PROSITE" id="PS52009">
    <property type="entry name" value="GH84"/>
    <property type="match status" value="1"/>
</dbReference>
<keyword evidence="11" id="KW-1185">Reference proteome</keyword>
<sequence>MADDSSIINNMNTKNGNFICGVVEGFYGRPWTSEQRKELFQKLKKWGMNSYVYAPKDDSKHRANWRDLYTVEEADHLTSLISAADECGITFYYALSPGLDMTYSSAKDVTALKRKLEQASQLGCTAFALLFDDIDPEMSEADKEVFQSFAHAQVSITNDVYQHLNQPKFLVCPTQYCAARAVPNVTNSEYLATLGSKLAPRIDIMWTGSKVISRIVSVESIEEVTEVLRRPPVIWDNLHANDYDQKRVFLGPYQGRSPDLIPRLRGVLTNPNCEFWANFVAIHTLAQWSVCLSDSSSDRNESVCSDIKLETEAEDGSEIPSTLPVNMYHARRALRNAINDWLPEFHRNRQASGFITKPEVVSMVPVPATVLAAAPQATPVPVVVNTCIALTTTTSVTSLSTAAPQLTTLADVCATVNGNTAPIVMNSLLSETKVCTEPMDCNATPPPEPAKSVTPDQPAECEPTVEEDRQETAEVTFDTDSNGGNKMIVDSTSPEPANTEMSDWNGEQLTTEDITLLCDLFYLPFEHGTQGIQLLQEFHWLHTNAHLVATSSHTKPEVDEWHERAKKLEEMSDNVNRLFHKLNGISNKELMYELYPYIWEIRAVISTLNSYIKWLGGGKIGQTTENPAIGNYTWFSKGWKESFMSGEQEPWVFRGGLTADLQRLIPVDGGSDLFVYKVPQTVSNTIYTIREYSSADEHDVLALRCATQEQAPSSDPLDKLVECMLGLGPQLCFVVEEEKSPSSTGGVEDKKIIGHALAIIDAQAIAASASTQDMNEDASRADAVQLLSSAVVSGGASKQHPSLVSCCVHPSVTDQSVSKRLVICLLAALRANGSCGVYTPVRPNDTELLDFYSKLGFVELSRDSTGSTVYLGRVF</sequence>
<comment type="catalytic activity">
    <reaction evidence="4">
        <text>3-O-(N-acetyl-beta-D-glucosaminyl)-L-seryl-[protein] + H2O = N-acetyl-D-glucosamine + L-seryl-[protein]</text>
        <dbReference type="Rhea" id="RHEA:48876"/>
        <dbReference type="Rhea" id="RHEA-COMP:9863"/>
        <dbReference type="Rhea" id="RHEA-COMP:12251"/>
        <dbReference type="ChEBI" id="CHEBI:15377"/>
        <dbReference type="ChEBI" id="CHEBI:29999"/>
        <dbReference type="ChEBI" id="CHEBI:90838"/>
        <dbReference type="ChEBI" id="CHEBI:506227"/>
        <dbReference type="EC" id="3.2.1.169"/>
    </reaction>
</comment>
<accession>A0AAW1CVL6</accession>
<dbReference type="FunFam" id="3.20.20.80:FF:000009">
    <property type="entry name" value="O-GlcNAcase BT_4395"/>
    <property type="match status" value="1"/>
</dbReference>
<evidence type="ECO:0000256" key="6">
    <source>
        <dbReference type="ARBA" id="ARBA00066938"/>
    </source>
</evidence>
<dbReference type="InterPro" id="IPR011496">
    <property type="entry name" value="O-GlcNAcase_cat"/>
</dbReference>
<name>A0AAW1CVL6_9HEMI</name>
<evidence type="ECO:0000259" key="9">
    <source>
        <dbReference type="PROSITE" id="PS52009"/>
    </source>
</evidence>
<evidence type="ECO:0000313" key="10">
    <source>
        <dbReference type="EMBL" id="KAK9501520.1"/>
    </source>
</evidence>
<dbReference type="GO" id="GO:0009100">
    <property type="term" value="P:glycoprotein metabolic process"/>
    <property type="evidence" value="ECO:0007669"/>
    <property type="project" value="TreeGrafter"/>
</dbReference>
<dbReference type="PANTHER" id="PTHR13170:SF16">
    <property type="entry name" value="PROTEIN O-GLCNACASE"/>
    <property type="match status" value="1"/>
</dbReference>
<dbReference type="InterPro" id="IPR016181">
    <property type="entry name" value="Acyl_CoA_acyltransferase"/>
</dbReference>
<evidence type="ECO:0000256" key="1">
    <source>
        <dbReference type="ARBA" id="ARBA00022801"/>
    </source>
</evidence>
<evidence type="ECO:0000256" key="5">
    <source>
        <dbReference type="ARBA" id="ARBA00052136"/>
    </source>
</evidence>
<keyword evidence="2" id="KW-0326">Glycosidase</keyword>
<dbReference type="InterPro" id="IPR051822">
    <property type="entry name" value="Glycosyl_Hydrolase_84"/>
</dbReference>